<sequence>MRGRDRETDRKGEGLDGVGAQRTGPVVDQHDRHARLVLCCIRLCRVALERAGLGCGLLRLGSIRLISVGLFGAAPGDQRLRGPPDCGRRLRALVGVIDGPFRDDRAGVFVLVFGRGLPCLSCFGSRIRDQAALFGGHRRRRGLGRVGGNVGLALGQRRLGRCGLAAGQDGRLARNRNAGLGLFAGLGCGGRIGAGHRVGPRGGRRVGCAGLGRTWRGIERRSLACKRDLRLVGRAPCRRDDFLNGGRFVQLRLGTLCRGFGLRRGYLPGFRLGGLALGVGTFVRGRGDLDRLHLGLWCGPLCNRLGRCLGSLGFGQHLVLRGCGGLGRRRHRSLGQANRPRRAKRERDSARCDTRNHQAADRPRQKSLRHALRPFCPPVSVPVCRASCGRGRALRRQPLTLHLTRAHV</sequence>
<feature type="compositionally biased region" description="Basic residues" evidence="1">
    <location>
        <begin position="328"/>
        <end position="344"/>
    </location>
</feature>
<feature type="region of interest" description="Disordered" evidence="1">
    <location>
        <begin position="1"/>
        <end position="24"/>
    </location>
</feature>
<reference evidence="3" key="1">
    <citation type="journal article" date="2014" name="Stand. Genomic Sci.">
        <title>Genome sequence of the exopolysaccharide-producing Salipiger mucosus type strain (DSM 16094(T)), a moderately halophilic member of the Roseobacter clade.</title>
        <authorList>
            <person name="Riedel T."/>
            <person name="Spring S."/>
            <person name="Fiebig A."/>
            <person name="Petersen J."/>
            <person name="Kyrpides N.C."/>
            <person name="Goker M."/>
            <person name="Klenk H.P."/>
        </authorList>
    </citation>
    <scope>NUCLEOTIDE SEQUENCE [LARGE SCALE GENOMIC DNA]</scope>
    <source>
        <strain evidence="3">DSM 16094</strain>
    </source>
</reference>
<evidence type="ECO:0000313" key="2">
    <source>
        <dbReference type="EMBL" id="EPX78129.1"/>
    </source>
</evidence>
<feature type="region of interest" description="Disordered" evidence="1">
    <location>
        <begin position="328"/>
        <end position="366"/>
    </location>
</feature>
<comment type="caution">
    <text evidence="2">The sequence shown here is derived from an EMBL/GenBank/DDBJ whole genome shotgun (WGS) entry which is preliminary data.</text>
</comment>
<proteinExistence type="predicted"/>
<dbReference type="AlphaFoldDB" id="S9RVX8"/>
<dbReference type="HOGENOM" id="CLU_674200_0_0_5"/>
<keyword evidence="3" id="KW-1185">Reference proteome</keyword>
<name>S9RVX8_9RHOB</name>
<accession>S9RVX8</accession>
<protein>
    <submittedName>
        <fullName evidence="2">Uncharacterized protein</fullName>
    </submittedName>
</protein>
<evidence type="ECO:0000256" key="1">
    <source>
        <dbReference type="SAM" id="MobiDB-lite"/>
    </source>
</evidence>
<organism evidence="2 3">
    <name type="scientific">Salipiger mucosus DSM 16094</name>
    <dbReference type="NCBI Taxonomy" id="1123237"/>
    <lineage>
        <taxon>Bacteria</taxon>
        <taxon>Pseudomonadati</taxon>
        <taxon>Pseudomonadota</taxon>
        <taxon>Alphaproteobacteria</taxon>
        <taxon>Rhodobacterales</taxon>
        <taxon>Roseobacteraceae</taxon>
        <taxon>Salipiger</taxon>
    </lineage>
</organism>
<gene>
    <name evidence="2" type="ORF">Salmuc_04476</name>
</gene>
<evidence type="ECO:0000313" key="3">
    <source>
        <dbReference type="Proteomes" id="UP000015347"/>
    </source>
</evidence>
<dbReference type="Proteomes" id="UP000015347">
    <property type="component" value="Unassembled WGS sequence"/>
</dbReference>
<dbReference type="STRING" id="1123237.Salmuc_04476"/>
<feature type="compositionally biased region" description="Basic and acidic residues" evidence="1">
    <location>
        <begin position="1"/>
        <end position="14"/>
    </location>
</feature>
<dbReference type="EMBL" id="APVH01000041">
    <property type="protein sequence ID" value="EPX78129.1"/>
    <property type="molecule type" value="Genomic_DNA"/>
</dbReference>
<feature type="compositionally biased region" description="Basic and acidic residues" evidence="1">
    <location>
        <begin position="345"/>
        <end position="364"/>
    </location>
</feature>